<dbReference type="SUPFAM" id="SSF51735">
    <property type="entry name" value="NAD(P)-binding Rossmann-fold domains"/>
    <property type="match status" value="1"/>
</dbReference>
<protein>
    <submittedName>
        <fullName evidence="2">Complex I NDUFA9 subunit family protein</fullName>
    </submittedName>
</protein>
<dbReference type="Pfam" id="PF01370">
    <property type="entry name" value="Epimerase"/>
    <property type="match status" value="1"/>
</dbReference>
<gene>
    <name evidence="2" type="ORF">D3Y57_12875</name>
</gene>
<dbReference type="InterPro" id="IPR001509">
    <property type="entry name" value="Epimerase_deHydtase"/>
</dbReference>
<organism evidence="2 3">
    <name type="scientific">Sphingomonas paeninsulae</name>
    <dbReference type="NCBI Taxonomy" id="2319844"/>
    <lineage>
        <taxon>Bacteria</taxon>
        <taxon>Pseudomonadati</taxon>
        <taxon>Pseudomonadota</taxon>
        <taxon>Alphaproteobacteria</taxon>
        <taxon>Sphingomonadales</taxon>
        <taxon>Sphingomonadaceae</taxon>
        <taxon>Sphingomonas</taxon>
    </lineage>
</organism>
<dbReference type="KEGG" id="spha:D3Y57_12875"/>
<reference evidence="2 3" key="1">
    <citation type="submission" date="2018-09" db="EMBL/GenBank/DDBJ databases">
        <title>Sphingomonas peninsula sp. nov., isolated from fildes peninsula, Antarctic soil.</title>
        <authorList>
            <person name="Yingchao G."/>
        </authorList>
    </citation>
    <scope>NUCLEOTIDE SEQUENCE [LARGE SCALE GENOMIC DNA]</scope>
    <source>
        <strain evidence="2 3">YZ-8</strain>
    </source>
</reference>
<dbReference type="GO" id="GO:0044877">
    <property type="term" value="F:protein-containing complex binding"/>
    <property type="evidence" value="ECO:0007669"/>
    <property type="project" value="TreeGrafter"/>
</dbReference>
<dbReference type="Proteomes" id="UP000276254">
    <property type="component" value="Chromosome"/>
</dbReference>
<name>A0A494TB70_SPHPE</name>
<feature type="domain" description="NAD-dependent epimerase/dehydratase" evidence="1">
    <location>
        <begin position="6"/>
        <end position="211"/>
    </location>
</feature>
<dbReference type="PANTHER" id="PTHR12126">
    <property type="entry name" value="NADH-UBIQUINONE OXIDOREDUCTASE 39 KDA SUBUNIT-RELATED"/>
    <property type="match status" value="1"/>
</dbReference>
<dbReference type="InterPro" id="IPR051207">
    <property type="entry name" value="ComplexI_NDUFA9_subunit"/>
</dbReference>
<evidence type="ECO:0000259" key="1">
    <source>
        <dbReference type="Pfam" id="PF01370"/>
    </source>
</evidence>
<evidence type="ECO:0000313" key="2">
    <source>
        <dbReference type="EMBL" id="AYJ86689.1"/>
    </source>
</evidence>
<proteinExistence type="predicted"/>
<dbReference type="CDD" id="cd05271">
    <property type="entry name" value="NDUFA9_like_SDR_a"/>
    <property type="match status" value="1"/>
</dbReference>
<evidence type="ECO:0000313" key="3">
    <source>
        <dbReference type="Proteomes" id="UP000276254"/>
    </source>
</evidence>
<dbReference type="OrthoDB" id="9776313at2"/>
<dbReference type="AlphaFoldDB" id="A0A494TB70"/>
<dbReference type="Gene3D" id="3.40.50.720">
    <property type="entry name" value="NAD(P)-binding Rossmann-like Domain"/>
    <property type="match status" value="1"/>
</dbReference>
<sequence>MKDRLVCVIGGSGFLGRYVVQALLQEGARVRVVARDGRDGWFLKTQSGLGQIQFASGDVRKADTITRAVAGTDAVVNLVGILKGDFQGFHVDGARNVATAAAGAGVKSLVHISAIGADPKSQSAYGRSKGEGEDAVCAAFPAATILRPSIVFGREDQFVNRFADLIRALPVVPVIRGAVKFQPIYVGDVAKAVVAALADPTLYSGKTYDIGGPEILSMTELNRWIGSAIGRGAPLIEMPDAISHLMVRTIGWLPGAPMTKDQWLMLQSDNVVTGTNGLQAMGIPPTPLEAVADGWLVQYRRHGRFAGKTA</sequence>
<dbReference type="InterPro" id="IPR036291">
    <property type="entry name" value="NAD(P)-bd_dom_sf"/>
</dbReference>
<dbReference type="RefSeq" id="WP_121153315.1">
    <property type="nucleotide sequence ID" value="NZ_CP032829.1"/>
</dbReference>
<dbReference type="PANTHER" id="PTHR12126:SF11">
    <property type="entry name" value="NADH DEHYDROGENASE [UBIQUINONE] 1 ALPHA SUBCOMPLEX SUBUNIT 9, MITOCHONDRIAL"/>
    <property type="match status" value="1"/>
</dbReference>
<accession>A0A494TB70</accession>
<dbReference type="EMBL" id="CP032829">
    <property type="protein sequence ID" value="AYJ86689.1"/>
    <property type="molecule type" value="Genomic_DNA"/>
</dbReference>
<keyword evidence="3" id="KW-1185">Reference proteome</keyword>